<dbReference type="AlphaFoldDB" id="G9ER04"/>
<reference evidence="1 2" key="1">
    <citation type="journal article" date="2011" name="BMC Genomics">
        <title>Insight into cross-talk between intra-amoebal pathogens.</title>
        <authorList>
            <person name="Gimenez G."/>
            <person name="Bertelli C."/>
            <person name="Moliner C."/>
            <person name="Robert C."/>
            <person name="Raoult D."/>
            <person name="Fournier P.E."/>
            <person name="Greub G."/>
        </authorList>
    </citation>
    <scope>NUCLEOTIDE SEQUENCE [LARGE SCALE GENOMIC DNA]</scope>
    <source>
        <strain evidence="1 2">LLAP12</strain>
    </source>
</reference>
<dbReference type="EMBL" id="JH413832">
    <property type="protein sequence ID" value="EHL30375.1"/>
    <property type="molecule type" value="Genomic_DNA"/>
</dbReference>
<protein>
    <submittedName>
        <fullName evidence="1">Uncharacterized protein</fullName>
    </submittedName>
</protein>
<organism evidence="1 2">
    <name type="scientific">Legionella drancourtii LLAP12</name>
    <dbReference type="NCBI Taxonomy" id="658187"/>
    <lineage>
        <taxon>Bacteria</taxon>
        <taxon>Pseudomonadati</taxon>
        <taxon>Pseudomonadota</taxon>
        <taxon>Gammaproteobacteria</taxon>
        <taxon>Legionellales</taxon>
        <taxon>Legionellaceae</taxon>
        <taxon>Legionella</taxon>
    </lineage>
</organism>
<dbReference type="InParanoid" id="G9ER04"/>
<dbReference type="HOGENOM" id="CLU_2117947_0_0_6"/>
<name>G9ER04_9GAMM</name>
<accession>G9ER04</accession>
<gene>
    <name evidence="1" type="ORF">LDG_7708</name>
</gene>
<evidence type="ECO:0000313" key="1">
    <source>
        <dbReference type="EMBL" id="EHL30375.1"/>
    </source>
</evidence>
<dbReference type="RefSeq" id="WP_006871610.1">
    <property type="nucleotide sequence ID" value="NZ_JH413832.1"/>
</dbReference>
<evidence type="ECO:0000313" key="2">
    <source>
        <dbReference type="Proteomes" id="UP000002770"/>
    </source>
</evidence>
<proteinExistence type="predicted"/>
<dbReference type="Proteomes" id="UP000002770">
    <property type="component" value="Unassembled WGS sequence"/>
</dbReference>
<keyword evidence="2" id="KW-1185">Reference proteome</keyword>
<sequence>MHNNNSHSTRNFVNKLRGFHAKNDAHGRYDRPITVTIKKFCETHFDELMQLCEQDETIVLICSLPIPELQQYWQDQLPDDANYNGNGRPIFEQVMSRFSPPEEPIDEPGVGLKR</sequence>